<feature type="signal peptide" evidence="1">
    <location>
        <begin position="1"/>
        <end position="19"/>
    </location>
</feature>
<sequence>MNKKAIAAFLMLFVGIGTAQDYKFRKVSLDEVQETVYDKDSTANAVFLYKNRKSYYRIVSGVGINLITDVHERVKIYNKSGMEYATKEFSLYKDGGKRESLTGLKAYTYNEENGKLAETKLGKDGIFKSEYSENFNEFKFTMPQAKKGSVLEYKYTITSPYYQYIDEFVFQEDIPTKRVDASMSIYGIFGFGQIQKGFLPINPRTETLNDAASGFKVVKNHYTMTDVPALKKENYVSNIDNFRSAVKFELKSVSPPNGDTENFATTWENVSKSIYKSKSFKIQMEQEGYYKDDLEVILAEAPSEMDKMNAIFAFVKSKVKWNDKRGVYAKNLRKAYKDGVGNVADINLMLISMLRYAKIDASPVLVSTRQNGIPLFPTLQGFNYVVAAAKINNNRYLLDATSPYTTPGILPVRALNWQGRLIENEEVSNFLPLVPKKQALENITMNVTLSDDGTIEGKCREVYTNHNAMIVRSNYNSTNEEEYIEKLTERRDDLEISNFNISNNKELGKSLMETYEFYKEDVAETINDKLYFSPLFHMAVDENPFKSEKREYPIEFGYPWKDKFLVNVVIPDGYEIESIPEPVSVSLPQDIGKFRYNISNTGGMLRISAETSMNYPIIPAQFYPALKQFYKNLVEKHTERVVLKKI</sequence>
<name>A0A6M0CTF9_9FLAO</name>
<dbReference type="EMBL" id="JAABOQ010000007">
    <property type="protein sequence ID" value="NER18807.1"/>
    <property type="molecule type" value="Genomic_DNA"/>
</dbReference>
<dbReference type="Proteomes" id="UP000474296">
    <property type="component" value="Unassembled WGS sequence"/>
</dbReference>
<organism evidence="2 3">
    <name type="scientific">Spongiivirga citrea</name>
    <dbReference type="NCBI Taxonomy" id="1481457"/>
    <lineage>
        <taxon>Bacteria</taxon>
        <taxon>Pseudomonadati</taxon>
        <taxon>Bacteroidota</taxon>
        <taxon>Flavobacteriia</taxon>
        <taxon>Flavobacteriales</taxon>
        <taxon>Flavobacteriaceae</taxon>
        <taxon>Spongiivirga</taxon>
    </lineage>
</organism>
<evidence type="ECO:0000256" key="1">
    <source>
        <dbReference type="SAM" id="SignalP"/>
    </source>
</evidence>
<evidence type="ECO:0000313" key="3">
    <source>
        <dbReference type="Proteomes" id="UP000474296"/>
    </source>
</evidence>
<feature type="chain" id="PRO_5026717728" evidence="1">
    <location>
        <begin position="20"/>
        <end position="646"/>
    </location>
</feature>
<keyword evidence="3" id="KW-1185">Reference proteome</keyword>
<reference evidence="2 3" key="1">
    <citation type="submission" date="2020-01" db="EMBL/GenBank/DDBJ databases">
        <title>Spongiivirga citrea KCTC 32990T.</title>
        <authorList>
            <person name="Wang G."/>
        </authorList>
    </citation>
    <scope>NUCLEOTIDE SEQUENCE [LARGE SCALE GENOMIC DNA]</scope>
    <source>
        <strain evidence="2 3">KCTC 32990</strain>
    </source>
</reference>
<dbReference type="RefSeq" id="WP_164033489.1">
    <property type="nucleotide sequence ID" value="NZ_JAABOQ010000007.1"/>
</dbReference>
<dbReference type="Gene3D" id="2.60.120.1130">
    <property type="match status" value="1"/>
</dbReference>
<protein>
    <submittedName>
        <fullName evidence="2">DUF3857 domain-containing protein</fullName>
    </submittedName>
</protein>
<proteinExistence type="predicted"/>
<comment type="caution">
    <text evidence="2">The sequence shown here is derived from an EMBL/GenBank/DDBJ whole genome shotgun (WGS) entry which is preliminary data.</text>
</comment>
<evidence type="ECO:0000313" key="2">
    <source>
        <dbReference type="EMBL" id="NER18807.1"/>
    </source>
</evidence>
<accession>A0A6M0CTF9</accession>
<dbReference type="AlphaFoldDB" id="A0A6M0CTF9"/>
<dbReference type="Gene3D" id="2.60.40.3140">
    <property type="match status" value="1"/>
</dbReference>
<keyword evidence="1" id="KW-0732">Signal</keyword>
<dbReference type="Gene3D" id="3.10.620.30">
    <property type="match status" value="1"/>
</dbReference>
<gene>
    <name evidence="2" type="ORF">GWK10_16430</name>
</gene>